<dbReference type="Proteomes" id="UP000237000">
    <property type="component" value="Unassembled WGS sequence"/>
</dbReference>
<keyword evidence="1" id="KW-1133">Transmembrane helix</keyword>
<evidence type="ECO:0000256" key="1">
    <source>
        <dbReference type="SAM" id="Phobius"/>
    </source>
</evidence>
<dbReference type="OrthoDB" id="10307245at2759"/>
<keyword evidence="1" id="KW-0812">Transmembrane</keyword>
<organism evidence="2 3">
    <name type="scientific">Trema orientale</name>
    <name type="common">Charcoal tree</name>
    <name type="synonym">Celtis orientalis</name>
    <dbReference type="NCBI Taxonomy" id="63057"/>
    <lineage>
        <taxon>Eukaryota</taxon>
        <taxon>Viridiplantae</taxon>
        <taxon>Streptophyta</taxon>
        <taxon>Embryophyta</taxon>
        <taxon>Tracheophyta</taxon>
        <taxon>Spermatophyta</taxon>
        <taxon>Magnoliopsida</taxon>
        <taxon>eudicotyledons</taxon>
        <taxon>Gunneridae</taxon>
        <taxon>Pentapetalae</taxon>
        <taxon>rosids</taxon>
        <taxon>fabids</taxon>
        <taxon>Rosales</taxon>
        <taxon>Cannabaceae</taxon>
        <taxon>Trema</taxon>
    </lineage>
</organism>
<feature type="transmembrane region" description="Helical" evidence="1">
    <location>
        <begin position="34"/>
        <end position="56"/>
    </location>
</feature>
<keyword evidence="1" id="KW-0472">Membrane</keyword>
<evidence type="ECO:0000313" key="2">
    <source>
        <dbReference type="EMBL" id="PON78899.1"/>
    </source>
</evidence>
<comment type="caution">
    <text evidence="2">The sequence shown here is derived from an EMBL/GenBank/DDBJ whole genome shotgun (WGS) entry which is preliminary data.</text>
</comment>
<evidence type="ECO:0000313" key="3">
    <source>
        <dbReference type="Proteomes" id="UP000237000"/>
    </source>
</evidence>
<reference evidence="3" key="1">
    <citation type="submission" date="2016-06" db="EMBL/GenBank/DDBJ databases">
        <title>Parallel loss of symbiosis genes in relatives of nitrogen-fixing non-legume Parasponia.</title>
        <authorList>
            <person name="Van Velzen R."/>
            <person name="Holmer R."/>
            <person name="Bu F."/>
            <person name="Rutten L."/>
            <person name="Van Zeijl A."/>
            <person name="Liu W."/>
            <person name="Santuari L."/>
            <person name="Cao Q."/>
            <person name="Sharma T."/>
            <person name="Shen D."/>
            <person name="Roswanjaya Y."/>
            <person name="Wardhani T."/>
            <person name="Kalhor M.S."/>
            <person name="Jansen J."/>
            <person name="Van den Hoogen J."/>
            <person name="Gungor B."/>
            <person name="Hartog M."/>
            <person name="Hontelez J."/>
            <person name="Verver J."/>
            <person name="Yang W.-C."/>
            <person name="Schijlen E."/>
            <person name="Repin R."/>
            <person name="Schilthuizen M."/>
            <person name="Schranz E."/>
            <person name="Heidstra R."/>
            <person name="Miyata K."/>
            <person name="Fedorova E."/>
            <person name="Kohlen W."/>
            <person name="Bisseling T."/>
            <person name="Smit S."/>
            <person name="Geurts R."/>
        </authorList>
    </citation>
    <scope>NUCLEOTIDE SEQUENCE [LARGE SCALE GENOMIC DNA]</scope>
    <source>
        <strain evidence="3">cv. RG33-2</strain>
    </source>
</reference>
<name>A0A2P5E033_TREOI</name>
<dbReference type="EMBL" id="JXTC01000238">
    <property type="protein sequence ID" value="PON78899.1"/>
    <property type="molecule type" value="Genomic_DNA"/>
</dbReference>
<keyword evidence="3" id="KW-1185">Reference proteome</keyword>
<proteinExistence type="predicted"/>
<dbReference type="STRING" id="63057.A0A2P5E033"/>
<sequence length="234" mass="26126">MNIHIILLNLMITHGFYNPCPYVNSMNAKRRVWLLQQAVTAAIFTLLSLCIILAFLRENPIAILPHFLGNYDFPVKVYVHDLPTMFTDGDGVVEHHWKSRGCHVGSLADLSTGKYPRLRHSAAGWHLYSGITRPDDERTVSPVVRVSDSGEADYIFVVAREVTQSGSSLRPEYSEHRAQEDLIKWLEEKDYEGTAHVFVCQNPNAMGRVGDKVNNLVFVGMGFGAVVSEPGGVD</sequence>
<dbReference type="InParanoid" id="A0A2P5E033"/>
<protein>
    <submittedName>
        <fullName evidence="2">Exostosin-like</fullName>
    </submittedName>
</protein>
<dbReference type="AlphaFoldDB" id="A0A2P5E033"/>
<accession>A0A2P5E033</accession>
<gene>
    <name evidence="2" type="ORF">TorRG33x02_236770</name>
</gene>